<dbReference type="AlphaFoldDB" id="A0A402CPP3"/>
<dbReference type="SMART" id="SM00732">
    <property type="entry name" value="YqgFc"/>
    <property type="match status" value="1"/>
</dbReference>
<dbReference type="Gene3D" id="3.30.420.140">
    <property type="entry name" value="YqgF/RNase H-like domain"/>
    <property type="match status" value="1"/>
</dbReference>
<keyword evidence="1" id="KW-0378">Hydrolase</keyword>
<gene>
    <name evidence="2" type="ORF">CCAX7_50310</name>
</gene>
<dbReference type="EC" id="3.1.-.-" evidence="1"/>
<dbReference type="Proteomes" id="UP000287394">
    <property type="component" value="Chromosome"/>
</dbReference>
<dbReference type="PANTHER" id="PTHR33317:SF4">
    <property type="entry name" value="POLYNUCLEOTIDYL TRANSFERASE, RIBONUCLEASE H-LIKE SUPERFAMILY PROTEIN"/>
    <property type="match status" value="1"/>
</dbReference>
<comment type="subcellular location">
    <subcellularLocation>
        <location evidence="1">Cytoplasm</location>
    </subcellularLocation>
</comment>
<dbReference type="PANTHER" id="PTHR33317">
    <property type="entry name" value="POLYNUCLEOTIDYL TRANSFERASE, RIBONUCLEASE H-LIKE SUPERFAMILY PROTEIN"/>
    <property type="match status" value="1"/>
</dbReference>
<dbReference type="KEGG" id="ccot:CCAX7_50310"/>
<dbReference type="FunCoup" id="A0A402CPP3">
    <property type="interactions" value="308"/>
</dbReference>
<organism evidence="2 3">
    <name type="scientific">Capsulimonas corticalis</name>
    <dbReference type="NCBI Taxonomy" id="2219043"/>
    <lineage>
        <taxon>Bacteria</taxon>
        <taxon>Bacillati</taxon>
        <taxon>Armatimonadota</taxon>
        <taxon>Armatimonadia</taxon>
        <taxon>Capsulimonadales</taxon>
        <taxon>Capsulimonadaceae</taxon>
        <taxon>Capsulimonas</taxon>
    </lineage>
</organism>
<dbReference type="EMBL" id="AP025739">
    <property type="protein sequence ID" value="BDI32980.1"/>
    <property type="molecule type" value="Genomic_DNA"/>
</dbReference>
<evidence type="ECO:0000256" key="1">
    <source>
        <dbReference type="HAMAP-Rule" id="MF_00651"/>
    </source>
</evidence>
<dbReference type="CDD" id="cd16964">
    <property type="entry name" value="YqgF"/>
    <property type="match status" value="1"/>
</dbReference>
<dbReference type="InterPro" id="IPR037027">
    <property type="entry name" value="YqgF/RNaseH-like_dom_sf"/>
</dbReference>
<dbReference type="InterPro" id="IPR005227">
    <property type="entry name" value="YqgF"/>
</dbReference>
<dbReference type="GO" id="GO:0004518">
    <property type="term" value="F:nuclease activity"/>
    <property type="evidence" value="ECO:0007669"/>
    <property type="project" value="UniProtKB-KW"/>
</dbReference>
<dbReference type="Pfam" id="PF03652">
    <property type="entry name" value="RuvX"/>
    <property type="match status" value="1"/>
</dbReference>
<accession>A0A402CPP3</accession>
<evidence type="ECO:0000313" key="3">
    <source>
        <dbReference type="Proteomes" id="UP000287394"/>
    </source>
</evidence>
<keyword evidence="3" id="KW-1185">Reference proteome</keyword>
<dbReference type="HAMAP" id="MF_00651">
    <property type="entry name" value="Nuclease_YqgF"/>
    <property type="match status" value="1"/>
</dbReference>
<reference evidence="2 3" key="1">
    <citation type="journal article" date="2019" name="Int. J. Syst. Evol. Microbiol.">
        <title>Capsulimonas corticalis gen. nov., sp. nov., an aerobic capsulated bacterium, of a novel bacterial order, Capsulimonadales ord. nov., of the class Armatimonadia of the phylum Armatimonadetes.</title>
        <authorList>
            <person name="Li J."/>
            <person name="Kudo C."/>
            <person name="Tonouchi A."/>
        </authorList>
    </citation>
    <scope>NUCLEOTIDE SEQUENCE [LARGE SCALE GENOMIC DNA]</scope>
    <source>
        <strain evidence="2 3">AX-7</strain>
    </source>
</reference>
<dbReference type="InterPro" id="IPR006641">
    <property type="entry name" value="YqgF/RNaseH-like_dom"/>
</dbReference>
<keyword evidence="1" id="KW-0963">Cytoplasm</keyword>
<comment type="similarity">
    <text evidence="1">Belongs to the YqgF HJR family.</text>
</comment>
<dbReference type="NCBIfam" id="TIGR00250">
    <property type="entry name" value="RNAse_H_YqgF"/>
    <property type="match status" value="1"/>
</dbReference>
<dbReference type="RefSeq" id="WP_165863894.1">
    <property type="nucleotide sequence ID" value="NZ_AP025739.1"/>
</dbReference>
<dbReference type="GO" id="GO:0000967">
    <property type="term" value="P:rRNA 5'-end processing"/>
    <property type="evidence" value="ECO:0007669"/>
    <property type="project" value="UniProtKB-UniRule"/>
</dbReference>
<sequence length="147" mass="16010">MRFVALDVGEVRIGVAVCDQLEIAAFPVCTLRRVGNLKRDVAALAAIIAEQEADAVVSGLPLSLDGEVGPQAQRVQGFVQALERACGLKTVYWDESMTSVDAHEVLIAQGVSRARRRELVDQMAAVLILDSYLEHRRRTSAPRDAIV</sequence>
<dbReference type="GO" id="GO:0005829">
    <property type="term" value="C:cytosol"/>
    <property type="evidence" value="ECO:0007669"/>
    <property type="project" value="TreeGrafter"/>
</dbReference>
<proteinExistence type="inferred from homology"/>
<evidence type="ECO:0000313" key="2">
    <source>
        <dbReference type="EMBL" id="BDI32980.1"/>
    </source>
</evidence>
<keyword evidence="1" id="KW-0690">Ribosome biogenesis</keyword>
<dbReference type="InterPro" id="IPR012337">
    <property type="entry name" value="RNaseH-like_sf"/>
</dbReference>
<comment type="function">
    <text evidence="1">Could be a nuclease involved in processing of the 5'-end of pre-16S rRNA.</text>
</comment>
<keyword evidence="1" id="KW-0540">Nuclease</keyword>
<dbReference type="GO" id="GO:0016788">
    <property type="term" value="F:hydrolase activity, acting on ester bonds"/>
    <property type="evidence" value="ECO:0007669"/>
    <property type="project" value="UniProtKB-UniRule"/>
</dbReference>
<name>A0A402CPP3_9BACT</name>
<protein>
    <recommendedName>
        <fullName evidence="1">Putative pre-16S rRNA nuclease</fullName>
        <ecNumber evidence="1">3.1.-.-</ecNumber>
    </recommendedName>
</protein>
<dbReference type="SUPFAM" id="SSF53098">
    <property type="entry name" value="Ribonuclease H-like"/>
    <property type="match status" value="1"/>
</dbReference>